<organism evidence="1 3">
    <name type="scientific">Streptomyces acidicola</name>
    <dbReference type="NCBI Taxonomy" id="2596892"/>
    <lineage>
        <taxon>Bacteria</taxon>
        <taxon>Bacillati</taxon>
        <taxon>Actinomycetota</taxon>
        <taxon>Actinomycetes</taxon>
        <taxon>Kitasatosporales</taxon>
        <taxon>Streptomycetaceae</taxon>
        <taxon>Streptomyces</taxon>
    </lineage>
</organism>
<keyword evidence="3" id="KW-1185">Reference proteome</keyword>
<protein>
    <submittedName>
        <fullName evidence="1">Uncharacterized protein</fullName>
    </submittedName>
</protein>
<accession>A0A5N8WI10</accession>
<evidence type="ECO:0000313" key="2">
    <source>
        <dbReference type="EMBL" id="MPY47229.1"/>
    </source>
</evidence>
<reference evidence="1 3" key="1">
    <citation type="submission" date="2019-09" db="EMBL/GenBank/DDBJ databases">
        <authorList>
            <person name="Duangmal K."/>
            <person name="Teo W.F.A."/>
            <person name="Lipun K."/>
        </authorList>
    </citation>
    <scope>NUCLEOTIDE SEQUENCE [LARGE SCALE GENOMIC DNA]</scope>
    <source>
        <strain evidence="1 3">K1PN6</strain>
    </source>
</reference>
<sequence>MARVIHARDVDAVLAAYPQSEFVDGDWEPGYRTAQAGRRMVHVFHDGPGEADQLEKYRLELQAAGFHVIPDQQPGGGRRRLHVTKP</sequence>
<dbReference type="RefSeq" id="WP_152857894.1">
    <property type="nucleotide sequence ID" value="NZ_VMNX01000001.1"/>
</dbReference>
<proteinExistence type="predicted"/>
<dbReference type="Proteomes" id="UP000373149">
    <property type="component" value="Unassembled WGS sequence"/>
</dbReference>
<dbReference type="AlphaFoldDB" id="A0A5N8WI10"/>
<evidence type="ECO:0000313" key="1">
    <source>
        <dbReference type="EMBL" id="MPY47090.1"/>
    </source>
</evidence>
<dbReference type="EMBL" id="VMNX01000001">
    <property type="protein sequence ID" value="MPY47090.1"/>
    <property type="molecule type" value="Genomic_DNA"/>
</dbReference>
<comment type="caution">
    <text evidence="1">The sequence shown here is derived from an EMBL/GenBank/DDBJ whole genome shotgun (WGS) entry which is preliminary data.</text>
</comment>
<gene>
    <name evidence="1" type="ORF">FPZ41_00245</name>
    <name evidence="2" type="ORF">FPZ41_00950</name>
</gene>
<evidence type="ECO:0000313" key="3">
    <source>
        <dbReference type="Proteomes" id="UP000373149"/>
    </source>
</evidence>
<dbReference type="EMBL" id="VMNX01000001">
    <property type="protein sequence ID" value="MPY47229.1"/>
    <property type="molecule type" value="Genomic_DNA"/>
</dbReference>
<name>A0A5N8WI10_9ACTN</name>